<evidence type="ECO:0000259" key="1">
    <source>
        <dbReference type="SMART" id="SM00858"/>
    </source>
</evidence>
<accession>A0A7V4TIE6</accession>
<sequence length="436" mass="47868">MYNLLRELERREAEKEYLQVGLVGCGQMGSGMVNLTHKMPGLRITAIADLEVERGIRAFTEVGYGEEDIVVTEKVDEAQKALERGRVVVTPSAHLLPKVGMLSALVEATGSPEVGAQVAWQAILNGKNIVMLNVETDVTVGWILKRLADRAGVVYTVSAGDEPGAVIELYRFAKALGFQVVCIGKGKNNPVDFFATPDTCREEALRKNMNPKMLCAFVDGTKTMVEMAEVSNATGALPDIPGMHGAKVDVPDLPRVYIPKRDGGIFERDFVVDYSTGKVAPGVFVIFTTDSPHLRQDLKFYSMGEGPYYILYRPYHLCSFETPLSVAKACFFGEPTINSLYFHSEVVAVAKRDLSPGQFIDGIGGFDVFGKIYTAQEARSLHAVPIGVIHHAKVLRPVARGEVLTYQDVALDEDSFVVRLRKLQDMVMESDGAWSL</sequence>
<protein>
    <recommendedName>
        <fullName evidence="1">SAF domain-containing protein</fullName>
    </recommendedName>
</protein>
<dbReference type="PANTHER" id="PTHR37850">
    <property type="entry name" value="STRU PROTEIN"/>
    <property type="match status" value="1"/>
</dbReference>
<reference evidence="2" key="1">
    <citation type="journal article" date="2020" name="mSystems">
        <title>Genome- and Community-Level Interaction Insights into Carbon Utilization and Element Cycling Functions of Hydrothermarchaeota in Hydrothermal Sediment.</title>
        <authorList>
            <person name="Zhou Z."/>
            <person name="Liu Y."/>
            <person name="Xu W."/>
            <person name="Pan J."/>
            <person name="Luo Z.H."/>
            <person name="Li M."/>
        </authorList>
    </citation>
    <scope>NUCLEOTIDE SEQUENCE [LARGE SCALE GENOMIC DNA]</scope>
    <source>
        <strain evidence="2">SpSt-82</strain>
    </source>
</reference>
<dbReference type="InterPro" id="IPR048423">
    <property type="entry name" value="DRL_cat"/>
</dbReference>
<feature type="domain" description="SAF" evidence="1">
    <location>
        <begin position="345"/>
        <end position="410"/>
    </location>
</feature>
<dbReference type="SUPFAM" id="SSF51735">
    <property type="entry name" value="NAD(P)-binding Rossmann-fold domains"/>
    <property type="match status" value="1"/>
</dbReference>
<dbReference type="PANTHER" id="PTHR37850:SF2">
    <property type="entry name" value="SAF DOMAIN PROTEIN"/>
    <property type="match status" value="1"/>
</dbReference>
<gene>
    <name evidence="2" type="ORF">ENW11_07570</name>
</gene>
<dbReference type="InterPro" id="IPR013974">
    <property type="entry name" value="SAF"/>
</dbReference>
<dbReference type="InterPro" id="IPR036291">
    <property type="entry name" value="NAD(P)-bd_dom_sf"/>
</dbReference>
<organism evidence="2">
    <name type="scientific">Candidatus Caldatribacterium saccharofermentans</name>
    <dbReference type="NCBI Taxonomy" id="1454753"/>
    <lineage>
        <taxon>Bacteria</taxon>
        <taxon>Pseudomonadati</taxon>
        <taxon>Atribacterota</taxon>
        <taxon>Atribacteria</taxon>
        <taxon>Atribacterales</taxon>
        <taxon>Candidatus Caldatribacteriaceae</taxon>
        <taxon>Candidatus Caldatribacterium</taxon>
    </lineage>
</organism>
<dbReference type="AlphaFoldDB" id="A0A7V4TIE6"/>
<name>A0A7V4TIE6_9BACT</name>
<dbReference type="Pfam" id="PF21135">
    <property type="entry name" value="DRL_cat"/>
    <property type="match status" value="1"/>
</dbReference>
<comment type="caution">
    <text evidence="2">The sequence shown here is derived from an EMBL/GenBank/DDBJ whole genome shotgun (WGS) entry which is preliminary data.</text>
</comment>
<dbReference type="EMBL" id="DTIY01000053">
    <property type="protein sequence ID" value="HGY39644.1"/>
    <property type="molecule type" value="Genomic_DNA"/>
</dbReference>
<evidence type="ECO:0000313" key="2">
    <source>
        <dbReference type="EMBL" id="HGY39644.1"/>
    </source>
</evidence>
<proteinExistence type="predicted"/>
<dbReference type="SMART" id="SM00858">
    <property type="entry name" value="SAF"/>
    <property type="match status" value="1"/>
</dbReference>
<dbReference type="CDD" id="cd11616">
    <property type="entry name" value="SAF_DH_OX_like"/>
    <property type="match status" value="1"/>
</dbReference>
<dbReference type="Gene3D" id="3.40.50.720">
    <property type="entry name" value="NAD(P)-binding Rossmann-like Domain"/>
    <property type="match status" value="1"/>
</dbReference>